<dbReference type="PANTHER" id="PTHR43546">
    <property type="entry name" value="UPF0173 METAL-DEPENDENT HYDROLASE MJ1163-RELATED"/>
    <property type="match status" value="1"/>
</dbReference>
<gene>
    <name evidence="2" type="ORF">GCM10011514_19840</name>
</gene>
<dbReference type="PANTHER" id="PTHR43546:SF3">
    <property type="entry name" value="UPF0173 METAL-DEPENDENT HYDROLASE MJ1163"/>
    <property type="match status" value="1"/>
</dbReference>
<dbReference type="InterPro" id="IPR036866">
    <property type="entry name" value="RibonucZ/Hydroxyglut_hydro"/>
</dbReference>
<organism evidence="2 3">
    <name type="scientific">Emticicia aquatilis</name>
    <dbReference type="NCBI Taxonomy" id="1537369"/>
    <lineage>
        <taxon>Bacteria</taxon>
        <taxon>Pseudomonadati</taxon>
        <taxon>Bacteroidota</taxon>
        <taxon>Cytophagia</taxon>
        <taxon>Cytophagales</taxon>
        <taxon>Leadbetterellaceae</taxon>
        <taxon>Emticicia</taxon>
    </lineage>
</organism>
<evidence type="ECO:0000313" key="3">
    <source>
        <dbReference type="Proteomes" id="UP000609064"/>
    </source>
</evidence>
<reference evidence="2" key="1">
    <citation type="journal article" date="2014" name="Int. J. Syst. Evol. Microbiol.">
        <title>Complete genome sequence of Corynebacterium casei LMG S-19264T (=DSM 44701T), isolated from a smear-ripened cheese.</title>
        <authorList>
            <consortium name="US DOE Joint Genome Institute (JGI-PGF)"/>
            <person name="Walter F."/>
            <person name="Albersmeier A."/>
            <person name="Kalinowski J."/>
            <person name="Ruckert C."/>
        </authorList>
    </citation>
    <scope>NUCLEOTIDE SEQUENCE</scope>
    <source>
        <strain evidence="2">CGMCC 1.15958</strain>
    </source>
</reference>
<dbReference type="Proteomes" id="UP000609064">
    <property type="component" value="Unassembled WGS sequence"/>
</dbReference>
<dbReference type="EMBL" id="BMKK01000003">
    <property type="protein sequence ID" value="GGD55776.1"/>
    <property type="molecule type" value="Genomic_DNA"/>
</dbReference>
<dbReference type="RefSeq" id="WP_188765908.1">
    <property type="nucleotide sequence ID" value="NZ_BMKK01000003.1"/>
</dbReference>
<dbReference type="SUPFAM" id="SSF56281">
    <property type="entry name" value="Metallo-hydrolase/oxidoreductase"/>
    <property type="match status" value="1"/>
</dbReference>
<evidence type="ECO:0000313" key="2">
    <source>
        <dbReference type="EMBL" id="GGD55776.1"/>
    </source>
</evidence>
<dbReference type="AlphaFoldDB" id="A0A916YQ29"/>
<comment type="caution">
    <text evidence="2">The sequence shown here is derived from an EMBL/GenBank/DDBJ whole genome shotgun (WGS) entry which is preliminary data.</text>
</comment>
<dbReference type="Gene3D" id="3.60.15.10">
    <property type="entry name" value="Ribonuclease Z/Hydroxyacylglutathione hydrolase-like"/>
    <property type="match status" value="1"/>
</dbReference>
<accession>A0A916YQ29</accession>
<keyword evidence="3" id="KW-1185">Reference proteome</keyword>
<evidence type="ECO:0000259" key="1">
    <source>
        <dbReference type="Pfam" id="PF12706"/>
    </source>
</evidence>
<dbReference type="Pfam" id="PF12706">
    <property type="entry name" value="Lactamase_B_2"/>
    <property type="match status" value="1"/>
</dbReference>
<protein>
    <submittedName>
        <fullName evidence="2">MBL fold metallo-hydrolase</fullName>
    </submittedName>
</protein>
<proteinExistence type="predicted"/>
<dbReference type="InterPro" id="IPR001279">
    <property type="entry name" value="Metallo-B-lactamas"/>
</dbReference>
<name>A0A916YQ29_9BACT</name>
<dbReference type="InterPro" id="IPR050114">
    <property type="entry name" value="UPF0173_UPF0282_UlaG_hydrolase"/>
</dbReference>
<feature type="domain" description="Metallo-beta-lactamase" evidence="1">
    <location>
        <begin position="46"/>
        <end position="244"/>
    </location>
</feature>
<sequence length="289" mass="32992">MALIKSKQKDNELLNDIKSFNSSTGFKVWWLAQSGFLIKWQEKHLLFDPYLSDSLSVKYQNTDKPHVRISELVISPDQLDFIDIVTSSHNHTDHLDAETLMPIIQNNVGVKFIIPEANRAFVAERVKCDLNFPIGLNDRLSFEHKGFKITGIPAAHNTVERNEKGECKFMGFVAEFGGFSIYHSGDTLWFEGLEEILKPYKVDVAFLPINGNKPERKVAGNLSADEAAKLGKIIGAKLVIPHHYHLFEFNTEDPQRFIEACEHYQTNHKVLEMGEGVIISKLKYTEFYH</sequence>
<reference evidence="2" key="2">
    <citation type="submission" date="2020-09" db="EMBL/GenBank/DDBJ databases">
        <authorList>
            <person name="Sun Q."/>
            <person name="Zhou Y."/>
        </authorList>
    </citation>
    <scope>NUCLEOTIDE SEQUENCE</scope>
    <source>
        <strain evidence="2">CGMCC 1.15958</strain>
    </source>
</reference>